<sequence length="457" mass="45050">MSLCDQPILSAICDAADETAAMVAAAPIQWIANAVGETAAWFIESLWSVFEATTLVDVTSGEYIAVYNLIFGIGITISLLLFCFQLITAVVKREAGGLTRAGLGLGKSVLGSFVVISLTALGLSIVDQLCVGIVQATGNSVATMGDKILILTTALTTLNVSSPGVGAIVTLFLGGLTIAAGAIVWFSLLVRKSLLLLAIALAPLALAGSSWDATKTWASKWLMFVIALIASKLVLTVILLVAVSQLSVPIALDIQALTDPLAGIVLLAIAAFAPYMTYKAISWLGVDYYHAMSTESEAKQALNRPVPVPNRLPGNLGSLGKPLGDNGSSGSGGGSAAKPPTPGPATGGGAGSGAAGGAGAGTAGSGAGAGAAGAGAAAGPIGIAAVVAVGAATAGPKLGNALAGQAEGHQDAASGPSENTPPQAPPSAPGRMPPPRALPPSSDSGNTPPAPPATPTT</sequence>
<feature type="transmembrane region" description="Helical" evidence="2">
    <location>
        <begin position="193"/>
        <end position="211"/>
    </location>
</feature>
<evidence type="ECO:0000313" key="3">
    <source>
        <dbReference type="EMBL" id="QIM18696.1"/>
    </source>
</evidence>
<feature type="region of interest" description="Disordered" evidence="1">
    <location>
        <begin position="401"/>
        <end position="457"/>
    </location>
</feature>
<keyword evidence="2" id="KW-1133">Transmembrane helix</keyword>
<dbReference type="RefSeq" id="WP_166330539.1">
    <property type="nucleotide sequence ID" value="NZ_CP049933.1"/>
</dbReference>
<feature type="transmembrane region" description="Helical" evidence="2">
    <location>
        <begin position="256"/>
        <end position="276"/>
    </location>
</feature>
<keyword evidence="4" id="KW-1185">Reference proteome</keyword>
<accession>A0ABX6JWL4</accession>
<keyword evidence="2" id="KW-0812">Transmembrane</keyword>
<reference evidence="3 4" key="1">
    <citation type="submission" date="2020-03" db="EMBL/GenBank/DDBJ databases">
        <title>Leucobacter sp. nov., isolated from beetles.</title>
        <authorList>
            <person name="Hyun D.-W."/>
            <person name="Bae J.-W."/>
        </authorList>
    </citation>
    <scope>NUCLEOTIDE SEQUENCE [LARGE SCALE GENOMIC DNA]</scope>
    <source>
        <strain evidence="3 4">HDW9A</strain>
    </source>
</reference>
<feature type="compositionally biased region" description="Gly residues" evidence="1">
    <location>
        <begin position="345"/>
        <end position="373"/>
    </location>
</feature>
<organism evidence="3 4">
    <name type="scientific">Leucobacter coleopterorum</name>
    <dbReference type="NCBI Taxonomy" id="2714933"/>
    <lineage>
        <taxon>Bacteria</taxon>
        <taxon>Bacillati</taxon>
        <taxon>Actinomycetota</taxon>
        <taxon>Actinomycetes</taxon>
        <taxon>Micrococcales</taxon>
        <taxon>Microbacteriaceae</taxon>
        <taxon>Leucobacter</taxon>
    </lineage>
</organism>
<feature type="transmembrane region" description="Helical" evidence="2">
    <location>
        <begin position="64"/>
        <end position="87"/>
    </location>
</feature>
<evidence type="ECO:0000256" key="2">
    <source>
        <dbReference type="SAM" id="Phobius"/>
    </source>
</evidence>
<name>A0ABX6JWL4_9MICO</name>
<feature type="compositionally biased region" description="Pro residues" evidence="1">
    <location>
        <begin position="448"/>
        <end position="457"/>
    </location>
</feature>
<dbReference type="Proteomes" id="UP000503441">
    <property type="component" value="Chromosome"/>
</dbReference>
<dbReference type="EMBL" id="CP049933">
    <property type="protein sequence ID" value="QIM18696.1"/>
    <property type="molecule type" value="Genomic_DNA"/>
</dbReference>
<proteinExistence type="predicted"/>
<feature type="transmembrane region" description="Helical" evidence="2">
    <location>
        <begin position="223"/>
        <end position="244"/>
    </location>
</feature>
<keyword evidence="2" id="KW-0472">Membrane</keyword>
<protein>
    <submittedName>
        <fullName evidence="3">Conjugal transfer protein TrbL</fullName>
    </submittedName>
</protein>
<feature type="compositionally biased region" description="Pro residues" evidence="1">
    <location>
        <begin position="422"/>
        <end position="438"/>
    </location>
</feature>
<evidence type="ECO:0000256" key="1">
    <source>
        <dbReference type="SAM" id="MobiDB-lite"/>
    </source>
</evidence>
<feature type="transmembrane region" description="Helical" evidence="2">
    <location>
        <begin position="165"/>
        <end position="186"/>
    </location>
</feature>
<evidence type="ECO:0000313" key="4">
    <source>
        <dbReference type="Proteomes" id="UP000503441"/>
    </source>
</evidence>
<feature type="region of interest" description="Disordered" evidence="1">
    <location>
        <begin position="313"/>
        <end position="375"/>
    </location>
</feature>
<gene>
    <name evidence="3" type="ORF">G7066_08875</name>
</gene>
<feature type="transmembrane region" description="Helical" evidence="2">
    <location>
        <begin position="108"/>
        <end position="126"/>
    </location>
</feature>